<evidence type="ECO:0000256" key="2">
    <source>
        <dbReference type="SAM" id="MobiDB-lite"/>
    </source>
</evidence>
<feature type="compositionally biased region" description="Basic and acidic residues" evidence="2">
    <location>
        <begin position="263"/>
        <end position="274"/>
    </location>
</feature>
<comment type="similarity">
    <text evidence="1">Belongs to the IST1 family.</text>
</comment>
<dbReference type="GO" id="GO:0015031">
    <property type="term" value="P:protein transport"/>
    <property type="evidence" value="ECO:0007669"/>
    <property type="project" value="InterPro"/>
</dbReference>
<evidence type="ECO:0000313" key="3">
    <source>
        <dbReference type="EMBL" id="KAK3219753.1"/>
    </source>
</evidence>
<dbReference type="PANTHER" id="PTHR12161:SF60">
    <property type="entry name" value="REGULATOR OF VPS4 ACTIVITY IN THE MVB PATHWAY PROTEIN"/>
    <property type="match status" value="1"/>
</dbReference>
<evidence type="ECO:0008006" key="5">
    <source>
        <dbReference type="Google" id="ProtNLM"/>
    </source>
</evidence>
<dbReference type="AlphaFoldDB" id="A0AAE0AL00"/>
<dbReference type="Gene3D" id="1.20.1260.60">
    <property type="entry name" value="Vacuolar protein sorting-associated protein Ist1"/>
    <property type="match status" value="1"/>
</dbReference>
<organism evidence="3 4">
    <name type="scientific">Dipteronia sinensis</name>
    <dbReference type="NCBI Taxonomy" id="43782"/>
    <lineage>
        <taxon>Eukaryota</taxon>
        <taxon>Viridiplantae</taxon>
        <taxon>Streptophyta</taxon>
        <taxon>Embryophyta</taxon>
        <taxon>Tracheophyta</taxon>
        <taxon>Spermatophyta</taxon>
        <taxon>Magnoliopsida</taxon>
        <taxon>eudicotyledons</taxon>
        <taxon>Gunneridae</taxon>
        <taxon>Pentapetalae</taxon>
        <taxon>rosids</taxon>
        <taxon>malvids</taxon>
        <taxon>Sapindales</taxon>
        <taxon>Sapindaceae</taxon>
        <taxon>Hippocastanoideae</taxon>
        <taxon>Acereae</taxon>
        <taxon>Dipteronia</taxon>
    </lineage>
</organism>
<dbReference type="Pfam" id="PF03398">
    <property type="entry name" value="Ist1"/>
    <property type="match status" value="1"/>
</dbReference>
<comment type="caution">
    <text evidence="3">The sequence shown here is derived from an EMBL/GenBank/DDBJ whole genome shotgun (WGS) entry which is preliminary data.</text>
</comment>
<dbReference type="EMBL" id="JANJYJ010000004">
    <property type="protein sequence ID" value="KAK3219753.1"/>
    <property type="molecule type" value="Genomic_DNA"/>
</dbReference>
<feature type="compositionally biased region" description="Basic and acidic residues" evidence="2">
    <location>
        <begin position="382"/>
        <end position="400"/>
    </location>
</feature>
<reference evidence="3" key="1">
    <citation type="journal article" date="2023" name="Plant J.">
        <title>Genome sequences and population genomics provide insights into the demographic history, inbreeding, and mutation load of two 'living fossil' tree species of Dipteronia.</title>
        <authorList>
            <person name="Feng Y."/>
            <person name="Comes H.P."/>
            <person name="Chen J."/>
            <person name="Zhu S."/>
            <person name="Lu R."/>
            <person name="Zhang X."/>
            <person name="Li P."/>
            <person name="Qiu J."/>
            <person name="Olsen K.M."/>
            <person name="Qiu Y."/>
        </authorList>
    </citation>
    <scope>NUCLEOTIDE SEQUENCE</scope>
    <source>
        <strain evidence="3">NBL</strain>
    </source>
</reference>
<feature type="compositionally biased region" description="Basic and acidic residues" evidence="2">
    <location>
        <begin position="234"/>
        <end position="248"/>
    </location>
</feature>
<dbReference type="Proteomes" id="UP001281410">
    <property type="component" value="Unassembled WGS sequence"/>
</dbReference>
<name>A0AAE0AL00_9ROSI</name>
<gene>
    <name evidence="3" type="ORF">Dsin_013723</name>
</gene>
<evidence type="ECO:0000313" key="4">
    <source>
        <dbReference type="Proteomes" id="UP001281410"/>
    </source>
</evidence>
<proteinExistence type="inferred from homology"/>
<dbReference type="InterPro" id="IPR042277">
    <property type="entry name" value="IST1-like"/>
</dbReference>
<evidence type="ECO:0000256" key="1">
    <source>
        <dbReference type="ARBA" id="ARBA00005536"/>
    </source>
</evidence>
<feature type="compositionally biased region" description="Polar residues" evidence="2">
    <location>
        <begin position="423"/>
        <end position="432"/>
    </location>
</feature>
<dbReference type="PANTHER" id="PTHR12161">
    <property type="entry name" value="IST1 FAMILY MEMBER"/>
    <property type="match status" value="1"/>
</dbReference>
<keyword evidence="4" id="KW-1185">Reference proteome</keyword>
<protein>
    <recommendedName>
        <fullName evidence="5">IST1-like protein</fullName>
    </recommendedName>
</protein>
<sequence length="475" mass="54534">MFHGLGQPKFYKKSKSLLKVLKTRLDTIKKKKNAVLKFMKNDIADLLKNNLDMNAYGRAEGLLVEQNISSCYDIIEQCIVRISGQVSAMLKQKYVWLVILLNLLSNSFLRYLYITPEMNSTFYCLIWFFTLFVSRECPNECREAVPTLMYAAARFADLPELRELRSLFTEKYGDSLDSYVIKEFVERLKAIPPTKEIKLLLLQDIAREFSIEWGCKALQQKLYTPPPQPAQHNPKHDESKHTKRREDEYNVPSSSEDEIGANFRRDSKSQDSRKTSSSSMGSVSEDEADNKKPFYYRFIPPPYVRNNNPAQEKSTYDEPTTNAEKNNLQDPSADDKKPRSVRRNKLKQPPGQEVIVDEETKAKQARQHAQALLNDNGEESDEEKKMDNLLRHYSNKKEPQEPSSTGGAPRHRSGKSELLLSPGRTSTSSIPTEITAKNEPFRTKSMEEDIFNQHVHPKLPDYDDLAARIAALRGQ</sequence>
<accession>A0AAE0AL00</accession>
<dbReference type="InterPro" id="IPR005061">
    <property type="entry name" value="Ist1"/>
</dbReference>
<feature type="compositionally biased region" description="Polar residues" evidence="2">
    <location>
        <begin position="305"/>
        <end position="330"/>
    </location>
</feature>
<feature type="region of interest" description="Disordered" evidence="2">
    <location>
        <begin position="222"/>
        <end position="441"/>
    </location>
</feature>